<dbReference type="EMBL" id="AP027924">
    <property type="protein sequence ID" value="BED92223.1"/>
    <property type="molecule type" value="Genomic_DNA"/>
</dbReference>
<keyword evidence="2" id="KW-0472">Membrane</keyword>
<sequence>MFFYFLGDGYIMTHSSSEESIKSKSKPEIEVFEENIDISEEEEEEESIKSKSESESEESIKSKSESESEESIKSKSESESEESIKSKSKPEIEVFEENIDISESITSEIKEPKVDVLEKEDVKESISDDDEGAPGLLAKAKGFLFTKKVGIGALVLTAVVVAGVVLYKNWDKVKEFFGTKKEAKNQTTPVVDDDVNAGSAV</sequence>
<name>A0AA48HVN8_9FIRM</name>
<gene>
    <name evidence="3" type="ORF">CfP315_0826</name>
</gene>
<proteinExistence type="predicted"/>
<reference evidence="3" key="1">
    <citation type="journal article" date="2023" name="ISME J.">
        <title>Emergence of putative energy parasites within Clostridia revealed by genome analysis of a novel endosymbiotic clade.</title>
        <authorList>
            <person name="Takahashi K."/>
            <person name="Kuwahara H."/>
            <person name="Horikawa Y."/>
            <person name="Izawa K."/>
            <person name="Kato D."/>
            <person name="Inagaki T."/>
            <person name="Yuki M."/>
            <person name="Ohkuma M."/>
            <person name="Hongoh Y."/>
        </authorList>
    </citation>
    <scope>NUCLEOTIDE SEQUENCE</scope>
    <source>
        <strain evidence="3">CfP3-15</strain>
    </source>
</reference>
<feature type="compositionally biased region" description="Basic and acidic residues" evidence="1">
    <location>
        <begin position="47"/>
        <end position="89"/>
    </location>
</feature>
<dbReference type="Proteomes" id="UP001337580">
    <property type="component" value="Chromosome"/>
</dbReference>
<feature type="compositionally biased region" description="Acidic residues" evidence="1">
    <location>
        <begin position="30"/>
        <end position="46"/>
    </location>
</feature>
<keyword evidence="2" id="KW-1133">Transmembrane helix</keyword>
<keyword evidence="2" id="KW-0812">Transmembrane</keyword>
<organism evidence="3">
    <name type="scientific">Candidatus Improbicoccus pseudotrichonymphae</name>
    <dbReference type="NCBI Taxonomy" id="3033792"/>
    <lineage>
        <taxon>Bacteria</taxon>
        <taxon>Bacillati</taxon>
        <taxon>Bacillota</taxon>
        <taxon>Clostridia</taxon>
        <taxon>Candidatus Improbicoccus</taxon>
    </lineage>
</organism>
<evidence type="ECO:0000256" key="1">
    <source>
        <dbReference type="SAM" id="MobiDB-lite"/>
    </source>
</evidence>
<protein>
    <submittedName>
        <fullName evidence="3">Uncharacterized protein</fullName>
    </submittedName>
</protein>
<evidence type="ECO:0000256" key="2">
    <source>
        <dbReference type="SAM" id="Phobius"/>
    </source>
</evidence>
<feature type="region of interest" description="Disordered" evidence="1">
    <location>
        <begin position="14"/>
        <end position="89"/>
    </location>
</feature>
<accession>A0AA48HVN8</accession>
<dbReference type="AlphaFoldDB" id="A0AA48HVN8"/>
<evidence type="ECO:0000313" key="3">
    <source>
        <dbReference type="EMBL" id="BED92223.1"/>
    </source>
</evidence>
<feature type="transmembrane region" description="Helical" evidence="2">
    <location>
        <begin position="149"/>
        <end position="167"/>
    </location>
</feature>
<feature type="compositionally biased region" description="Basic and acidic residues" evidence="1">
    <location>
        <begin position="16"/>
        <end position="29"/>
    </location>
</feature>
<dbReference type="KEGG" id="ips:CfP315_0826"/>